<dbReference type="STRING" id="869279.SE15_04465"/>
<protein>
    <recommendedName>
        <fullName evidence="8">tRNA N6-adenosine threonylcarbamoyltransferase</fullName>
        <ecNumber evidence="8">2.3.1.234</ecNumber>
    </recommendedName>
    <alternativeName>
        <fullName evidence="8">N6-L-threonylcarbamoyladenine synthase</fullName>
        <shortName evidence="8">t(6)A synthase</shortName>
    </alternativeName>
    <alternativeName>
        <fullName evidence="8">t(6)A37 threonylcarbamoyladenosine biosynthesis protein TsaD</fullName>
    </alternativeName>
    <alternativeName>
        <fullName evidence="8">tRNA threonylcarbamoyladenosine biosynthesis protein TsaD</fullName>
    </alternativeName>
</protein>
<feature type="domain" description="Gcp-like" evidence="9">
    <location>
        <begin position="25"/>
        <end position="310"/>
    </location>
</feature>
<keyword evidence="6 8" id="KW-0012">Acyltransferase</keyword>
<dbReference type="EC" id="2.3.1.234" evidence="8"/>
<dbReference type="AlphaFoldDB" id="A0A0N8GQW1"/>
<dbReference type="Gene3D" id="3.30.420.40">
    <property type="match status" value="2"/>
</dbReference>
<keyword evidence="4 8" id="KW-0479">Metal-binding</keyword>
<evidence type="ECO:0000256" key="6">
    <source>
        <dbReference type="ARBA" id="ARBA00023315"/>
    </source>
</evidence>
<feature type="binding site" evidence="8">
    <location>
        <position position="304"/>
    </location>
    <ligand>
        <name>Fe cation</name>
        <dbReference type="ChEBI" id="CHEBI:24875"/>
    </ligand>
</feature>
<comment type="catalytic activity">
    <reaction evidence="7 8">
        <text>L-threonylcarbamoyladenylate + adenosine(37) in tRNA = N(6)-L-threonylcarbamoyladenosine(37) in tRNA + AMP + H(+)</text>
        <dbReference type="Rhea" id="RHEA:37059"/>
        <dbReference type="Rhea" id="RHEA-COMP:10162"/>
        <dbReference type="Rhea" id="RHEA-COMP:10163"/>
        <dbReference type="ChEBI" id="CHEBI:15378"/>
        <dbReference type="ChEBI" id="CHEBI:73682"/>
        <dbReference type="ChEBI" id="CHEBI:74411"/>
        <dbReference type="ChEBI" id="CHEBI:74418"/>
        <dbReference type="ChEBI" id="CHEBI:456215"/>
        <dbReference type="EC" id="2.3.1.234"/>
    </reaction>
</comment>
<evidence type="ECO:0000259" key="9">
    <source>
        <dbReference type="Pfam" id="PF00814"/>
    </source>
</evidence>
<organism evidence="10 11">
    <name type="scientific">Thermanaerothrix daxensis</name>
    <dbReference type="NCBI Taxonomy" id="869279"/>
    <lineage>
        <taxon>Bacteria</taxon>
        <taxon>Bacillati</taxon>
        <taxon>Chloroflexota</taxon>
        <taxon>Anaerolineae</taxon>
        <taxon>Anaerolineales</taxon>
        <taxon>Anaerolineaceae</taxon>
        <taxon>Thermanaerothrix</taxon>
    </lineage>
</organism>
<dbReference type="SUPFAM" id="SSF53067">
    <property type="entry name" value="Actin-like ATPase domain"/>
    <property type="match status" value="1"/>
</dbReference>
<proteinExistence type="inferred from homology"/>
<keyword evidence="1 8" id="KW-0963">Cytoplasm</keyword>
<dbReference type="GO" id="GO:0005737">
    <property type="term" value="C:cytoplasm"/>
    <property type="evidence" value="ECO:0007669"/>
    <property type="project" value="UniProtKB-SubCell"/>
</dbReference>
<keyword evidence="5 8" id="KW-0408">Iron</keyword>
<dbReference type="Pfam" id="PF00814">
    <property type="entry name" value="TsaD"/>
    <property type="match status" value="1"/>
</dbReference>
<feature type="binding site" evidence="8">
    <location>
        <position position="111"/>
    </location>
    <ligand>
        <name>Fe cation</name>
        <dbReference type="ChEBI" id="CHEBI:24875"/>
    </ligand>
</feature>
<dbReference type="InterPro" id="IPR017861">
    <property type="entry name" value="KAE1/TsaD"/>
</dbReference>
<comment type="subcellular location">
    <subcellularLocation>
        <location evidence="8">Cytoplasm</location>
    </subcellularLocation>
</comment>
<dbReference type="PRINTS" id="PR00789">
    <property type="entry name" value="OSIALOPTASE"/>
</dbReference>
<evidence type="ECO:0000256" key="7">
    <source>
        <dbReference type="ARBA" id="ARBA00048117"/>
    </source>
</evidence>
<dbReference type="PANTHER" id="PTHR11735:SF6">
    <property type="entry name" value="TRNA N6-ADENOSINE THREONYLCARBAMOYLTRANSFERASE, MITOCHONDRIAL"/>
    <property type="match status" value="1"/>
</dbReference>
<dbReference type="FunFam" id="3.30.420.40:FF:000040">
    <property type="entry name" value="tRNA N6-adenosine threonylcarbamoyltransferase"/>
    <property type="match status" value="1"/>
</dbReference>
<gene>
    <name evidence="8" type="primary">tsaD</name>
    <name evidence="10" type="ORF">SE15_04465</name>
</gene>
<dbReference type="PATRIC" id="fig|869279.4.peg.905"/>
<dbReference type="NCBIfam" id="TIGR03723">
    <property type="entry name" value="T6A_TsaD_YgjD"/>
    <property type="match status" value="1"/>
</dbReference>
<comment type="function">
    <text evidence="8">Required for the formation of a threonylcarbamoyl group on adenosine at position 37 (t(6)A37) in tRNAs that read codons beginning with adenine. Is involved in the transfer of the threonylcarbamoyl moiety of threonylcarbamoyl-AMP (TC-AMP) to the N6 group of A37, together with TsaE and TsaB. TsaD likely plays a direct catalytic role in this reaction.</text>
</comment>
<dbReference type="GO" id="GO:0061711">
    <property type="term" value="F:tRNA N(6)-L-threonylcarbamoyladenine synthase activity"/>
    <property type="evidence" value="ECO:0007669"/>
    <property type="project" value="UniProtKB-EC"/>
</dbReference>
<dbReference type="InterPro" id="IPR022450">
    <property type="entry name" value="TsaD"/>
</dbReference>
<name>A0A0N8GQW1_9CHLR</name>
<dbReference type="InterPro" id="IPR043129">
    <property type="entry name" value="ATPase_NBD"/>
</dbReference>
<dbReference type="InterPro" id="IPR000905">
    <property type="entry name" value="Gcp-like_dom"/>
</dbReference>
<keyword evidence="3 8" id="KW-0819">tRNA processing</keyword>
<dbReference type="HAMAP" id="MF_01445">
    <property type="entry name" value="TsaD"/>
    <property type="match status" value="1"/>
</dbReference>
<sequence>MRILGIETSCDETAAAVVEDGHFPLSNVVASQIAVHAQYGGVFPEVASRQHIRTIYAVVNEALEQAHLSLEEIDAIAVTRGPGLPGSLVVGLNMAKGLALASHKPLIGINHLEGHIYSAWLASQEPGDHHPPQFPLLALLVSGGHTELILMTDHLVYQRLGATLDDAAGEAFDKVGRLLGLAYPGGPAIQEAARNGDETAFHFPRARLEGTWDFSFSGLKTAVLRTVQDLQKSGRGMPLADLAASFQAAVVDTLVSKTLHAARTFRVREILVAGGVSANLALRRAFQEQREFPVHFPPPSLCTDNAAMIAAAGYFHYLAGHQDGLDIDVLPTWPLLTTETLSAPSASK</sequence>
<dbReference type="PANTHER" id="PTHR11735">
    <property type="entry name" value="TRNA N6-ADENOSINE THREONYLCARBAMOYLTRANSFERASE"/>
    <property type="match status" value="1"/>
</dbReference>
<reference evidence="10 11" key="1">
    <citation type="submission" date="2015-07" db="EMBL/GenBank/DDBJ databases">
        <title>Whole genome sequence of Thermanaerothrix daxensis DSM 23592.</title>
        <authorList>
            <person name="Hemp J."/>
            <person name="Ward L.M."/>
            <person name="Pace L.A."/>
            <person name="Fischer W.W."/>
        </authorList>
    </citation>
    <scope>NUCLEOTIDE SEQUENCE [LARGE SCALE GENOMIC DNA]</scope>
    <source>
        <strain evidence="10 11">GNS-1</strain>
    </source>
</reference>
<dbReference type="Proteomes" id="UP000050544">
    <property type="component" value="Unassembled WGS sequence"/>
</dbReference>
<feature type="binding site" evidence="8">
    <location>
        <begin position="140"/>
        <end position="144"/>
    </location>
    <ligand>
        <name>substrate</name>
    </ligand>
</feature>
<evidence type="ECO:0000313" key="10">
    <source>
        <dbReference type="EMBL" id="KPL84802.1"/>
    </source>
</evidence>
<evidence type="ECO:0000256" key="4">
    <source>
        <dbReference type="ARBA" id="ARBA00022723"/>
    </source>
</evidence>
<evidence type="ECO:0000256" key="3">
    <source>
        <dbReference type="ARBA" id="ARBA00022694"/>
    </source>
</evidence>
<evidence type="ECO:0000256" key="1">
    <source>
        <dbReference type="ARBA" id="ARBA00022490"/>
    </source>
</evidence>
<dbReference type="GO" id="GO:0005506">
    <property type="term" value="F:iron ion binding"/>
    <property type="evidence" value="ECO:0007669"/>
    <property type="project" value="UniProtKB-UniRule"/>
</dbReference>
<dbReference type="CDD" id="cd24133">
    <property type="entry name" value="ASKHA_NBD_TsaD_bac"/>
    <property type="match status" value="1"/>
</dbReference>
<keyword evidence="11" id="KW-1185">Reference proteome</keyword>
<dbReference type="FunFam" id="3.30.420.40:FF:000012">
    <property type="entry name" value="tRNA N6-adenosine threonylcarbamoyltransferase"/>
    <property type="match status" value="1"/>
</dbReference>
<dbReference type="EMBL" id="LGKO01000002">
    <property type="protein sequence ID" value="KPL84802.1"/>
    <property type="molecule type" value="Genomic_DNA"/>
</dbReference>
<dbReference type="NCBIfam" id="TIGR00329">
    <property type="entry name" value="gcp_kae1"/>
    <property type="match status" value="1"/>
</dbReference>
<comment type="cofactor">
    <cofactor evidence="8">
        <name>Fe(2+)</name>
        <dbReference type="ChEBI" id="CHEBI:29033"/>
    </cofactor>
    <text evidence="8">Binds 1 Fe(2+) ion per subunit.</text>
</comment>
<evidence type="ECO:0000256" key="8">
    <source>
        <dbReference type="HAMAP-Rule" id="MF_01445"/>
    </source>
</evidence>
<evidence type="ECO:0000313" key="11">
    <source>
        <dbReference type="Proteomes" id="UP000050544"/>
    </source>
</evidence>
<comment type="caution">
    <text evidence="8">Lacks conserved residue(s) required for the propagation of feature annotation.</text>
</comment>
<keyword evidence="2 8" id="KW-0808">Transferase</keyword>
<evidence type="ECO:0000256" key="2">
    <source>
        <dbReference type="ARBA" id="ARBA00022679"/>
    </source>
</evidence>
<comment type="similarity">
    <text evidence="8">Belongs to the KAE1 / TsaD family.</text>
</comment>
<feature type="binding site" evidence="8">
    <location>
        <position position="115"/>
    </location>
    <ligand>
        <name>Fe cation</name>
        <dbReference type="ChEBI" id="CHEBI:24875"/>
    </ligand>
</feature>
<dbReference type="GO" id="GO:0002949">
    <property type="term" value="P:tRNA threonylcarbamoyladenosine modification"/>
    <property type="evidence" value="ECO:0007669"/>
    <property type="project" value="UniProtKB-UniRule"/>
</dbReference>
<feature type="binding site" evidence="8">
    <location>
        <position position="173"/>
    </location>
    <ligand>
        <name>substrate</name>
    </ligand>
</feature>
<evidence type="ECO:0000256" key="5">
    <source>
        <dbReference type="ARBA" id="ARBA00023004"/>
    </source>
</evidence>
<feature type="binding site" evidence="8">
    <location>
        <position position="279"/>
    </location>
    <ligand>
        <name>substrate</name>
    </ligand>
</feature>
<comment type="caution">
    <text evidence="10">The sequence shown here is derived from an EMBL/GenBank/DDBJ whole genome shotgun (WGS) entry which is preliminary data.</text>
</comment>
<accession>A0A0N8GQW1</accession>
<dbReference type="OrthoDB" id="9806197at2"/>
<feature type="binding site" evidence="8">
    <location>
        <position position="186"/>
    </location>
    <ligand>
        <name>substrate</name>
    </ligand>
</feature>